<evidence type="ECO:0000259" key="2">
    <source>
        <dbReference type="PROSITE" id="PS50878"/>
    </source>
</evidence>
<feature type="domain" description="Reverse transcriptase" evidence="2">
    <location>
        <begin position="1"/>
        <end position="258"/>
    </location>
</feature>
<dbReference type="Pfam" id="PF00078">
    <property type="entry name" value="RVT_1"/>
    <property type="match status" value="1"/>
</dbReference>
<dbReference type="InterPro" id="IPR043128">
    <property type="entry name" value="Rev_trsase/Diguanyl_cyclase"/>
</dbReference>
<organism evidence="3 4">
    <name type="scientific">Elysia marginata</name>
    <dbReference type="NCBI Taxonomy" id="1093978"/>
    <lineage>
        <taxon>Eukaryota</taxon>
        <taxon>Metazoa</taxon>
        <taxon>Spiralia</taxon>
        <taxon>Lophotrochozoa</taxon>
        <taxon>Mollusca</taxon>
        <taxon>Gastropoda</taxon>
        <taxon>Heterobranchia</taxon>
        <taxon>Euthyneura</taxon>
        <taxon>Panpulmonata</taxon>
        <taxon>Sacoglossa</taxon>
        <taxon>Placobranchoidea</taxon>
        <taxon>Plakobranchidae</taxon>
        <taxon>Elysia</taxon>
    </lineage>
</organism>
<dbReference type="SUPFAM" id="SSF56672">
    <property type="entry name" value="DNA/RNA polymerases"/>
    <property type="match status" value="1"/>
</dbReference>
<dbReference type="CDD" id="cd01650">
    <property type="entry name" value="RT_nLTR_like"/>
    <property type="match status" value="1"/>
</dbReference>
<evidence type="ECO:0000313" key="4">
    <source>
        <dbReference type="Proteomes" id="UP000762676"/>
    </source>
</evidence>
<evidence type="ECO:0000256" key="1">
    <source>
        <dbReference type="SAM" id="MobiDB-lite"/>
    </source>
</evidence>
<dbReference type="InterPro" id="IPR043502">
    <property type="entry name" value="DNA/RNA_pol_sf"/>
</dbReference>
<dbReference type="InterPro" id="IPR000477">
    <property type="entry name" value="RT_dom"/>
</dbReference>
<feature type="region of interest" description="Disordered" evidence="1">
    <location>
        <begin position="313"/>
        <end position="332"/>
    </location>
</feature>
<name>A0AAV4HYM4_9GAST</name>
<dbReference type="Proteomes" id="UP000762676">
    <property type="component" value="Unassembled WGS sequence"/>
</dbReference>
<evidence type="ECO:0000313" key="3">
    <source>
        <dbReference type="EMBL" id="GFS01796.1"/>
    </source>
</evidence>
<dbReference type="PANTHER" id="PTHR47027">
    <property type="entry name" value="REVERSE TRANSCRIPTASE DOMAIN-CONTAINING PROTEIN"/>
    <property type="match status" value="1"/>
</dbReference>
<sequence>MLHKGGNIKDCSNYRTIALISHSSKVLLVIILNRLKFKIEQELSDCQTGYHINRGTIDMLFVLQILTEEVRNSDQEMYITFIAYSKAFDSVKHNHLFKTMDVMGFPKHLIKLIAGLYSGQRAIILWDDKKCEFFNITEGVRQGCILSPHLFNIYTEQIMREADIDQLGVNINGRNLTNLRYADDTALMSDNITSMTRILHRVDESGKKAGLKMNAKKTKANPESQVDRQKSVLKELKTEKTLLNLINARKLKYVGHALRNHRTSLMKTVCEGRLDGRRRKGRPPISLVTNLTTACGLSLHQIAQKSQDRAGWQQKVRSSIATANTASGDADR</sequence>
<comment type="caution">
    <text evidence="3">The sequence shown here is derived from an EMBL/GenBank/DDBJ whole genome shotgun (WGS) entry which is preliminary data.</text>
</comment>
<proteinExistence type="predicted"/>
<feature type="region of interest" description="Disordered" evidence="1">
    <location>
        <begin position="209"/>
        <end position="228"/>
    </location>
</feature>
<dbReference type="EMBL" id="BMAT01005893">
    <property type="protein sequence ID" value="GFS01796.1"/>
    <property type="molecule type" value="Genomic_DNA"/>
</dbReference>
<dbReference type="PANTHER" id="PTHR47027:SF8">
    <property type="entry name" value="RIBONUCLEASE H"/>
    <property type="match status" value="1"/>
</dbReference>
<dbReference type="Gene3D" id="3.30.70.270">
    <property type="match status" value="1"/>
</dbReference>
<feature type="compositionally biased region" description="Polar residues" evidence="1">
    <location>
        <begin position="315"/>
        <end position="332"/>
    </location>
</feature>
<dbReference type="PROSITE" id="PS50878">
    <property type="entry name" value="RT_POL"/>
    <property type="match status" value="1"/>
</dbReference>
<accession>A0AAV4HYM4</accession>
<gene>
    <name evidence="3" type="ORF">ElyMa_002846800</name>
</gene>
<keyword evidence="4" id="KW-1185">Reference proteome</keyword>
<dbReference type="AlphaFoldDB" id="A0AAV4HYM4"/>
<protein>
    <submittedName>
        <fullName evidence="3">Retrovirus-related Pol polyprotein from type-2 retrotransposable element R2DM</fullName>
    </submittedName>
</protein>
<reference evidence="3 4" key="1">
    <citation type="journal article" date="2021" name="Elife">
        <title>Chloroplast acquisition without the gene transfer in kleptoplastic sea slugs, Plakobranchus ocellatus.</title>
        <authorList>
            <person name="Maeda T."/>
            <person name="Takahashi S."/>
            <person name="Yoshida T."/>
            <person name="Shimamura S."/>
            <person name="Takaki Y."/>
            <person name="Nagai Y."/>
            <person name="Toyoda A."/>
            <person name="Suzuki Y."/>
            <person name="Arimoto A."/>
            <person name="Ishii H."/>
            <person name="Satoh N."/>
            <person name="Nishiyama T."/>
            <person name="Hasebe M."/>
            <person name="Maruyama T."/>
            <person name="Minagawa J."/>
            <person name="Obokata J."/>
            <person name="Shigenobu S."/>
        </authorList>
    </citation>
    <scope>NUCLEOTIDE SEQUENCE [LARGE SCALE GENOMIC DNA]</scope>
</reference>